<dbReference type="Proteomes" id="UP000531251">
    <property type="component" value="Unassembled WGS sequence"/>
</dbReference>
<name>A0A7X5XXQ8_9SPHN</name>
<feature type="domain" description="Glycosyltransferase subfamily 4-like N-terminal" evidence="4">
    <location>
        <begin position="34"/>
        <end position="183"/>
    </location>
</feature>
<keyword evidence="2 5" id="KW-0808">Transferase</keyword>
<evidence type="ECO:0000256" key="1">
    <source>
        <dbReference type="ARBA" id="ARBA00022676"/>
    </source>
</evidence>
<proteinExistence type="predicted"/>
<sequence>MTPATVLHISFDFPSPLAAPHMTRAVERLVDSADGFRNIVYSMTRVGNLGREIAALRYAPDRVAIAYRALPKGLGLRHAMARLVRWIAADLRDRGIAIDLIHAHKLTTDGIVASQLAREFGVPYLCSIWGDADGWVWRGRPDLHGHWREIAASAHALIATAPWAAERFSKMLRLPLRAIAVLPVMGGVAEPTPSSVSSDRIVSLFHLAHWRRKGISKLIPAMQEVAETGAGWHLDIVGGGNARSHLEVDRLIARAGARRQVRLLGPVPNGSVRELLGGSAMLALPSQQETFGMVFVEALFAGIPVLYPAGWAIDGYLPPDRIGYACRADDPADIAAGLRHVMTNQQALKESIARLQAEGALARFAPHSIALDYRRHLSAALG</sequence>
<dbReference type="RefSeq" id="WP_164542623.1">
    <property type="nucleotide sequence ID" value="NZ_BAAADY010000002.1"/>
</dbReference>
<dbReference type="PANTHER" id="PTHR12526">
    <property type="entry name" value="GLYCOSYLTRANSFERASE"/>
    <property type="match status" value="1"/>
</dbReference>
<dbReference type="Pfam" id="PF00534">
    <property type="entry name" value="Glycos_transf_1"/>
    <property type="match status" value="1"/>
</dbReference>
<keyword evidence="6" id="KW-1185">Reference proteome</keyword>
<evidence type="ECO:0000259" key="3">
    <source>
        <dbReference type="Pfam" id="PF00534"/>
    </source>
</evidence>
<dbReference type="SUPFAM" id="SSF53756">
    <property type="entry name" value="UDP-Glycosyltransferase/glycogen phosphorylase"/>
    <property type="match status" value="1"/>
</dbReference>
<dbReference type="PANTHER" id="PTHR12526:SF510">
    <property type="entry name" value="D-INOSITOL 3-PHOSPHATE GLYCOSYLTRANSFERASE"/>
    <property type="match status" value="1"/>
</dbReference>
<protein>
    <submittedName>
        <fullName evidence="5">Glycosyltransferase involved in cell wall biosynthesis</fullName>
    </submittedName>
</protein>
<reference evidence="5 6" key="1">
    <citation type="submission" date="2020-03" db="EMBL/GenBank/DDBJ databases">
        <title>Genomic Encyclopedia of Type Strains, Phase IV (KMG-IV): sequencing the most valuable type-strain genomes for metagenomic binning, comparative biology and taxonomic classification.</title>
        <authorList>
            <person name="Goeker M."/>
        </authorList>
    </citation>
    <scope>NUCLEOTIDE SEQUENCE [LARGE SCALE GENOMIC DNA]</scope>
    <source>
        <strain evidence="5 6">DSM 7225</strain>
    </source>
</reference>
<dbReference type="EMBL" id="JAATJB010000003">
    <property type="protein sequence ID" value="NJB96955.1"/>
    <property type="molecule type" value="Genomic_DNA"/>
</dbReference>
<dbReference type="InterPro" id="IPR028098">
    <property type="entry name" value="Glyco_trans_4-like_N"/>
</dbReference>
<dbReference type="AlphaFoldDB" id="A0A7X5XXQ8"/>
<dbReference type="GO" id="GO:0016757">
    <property type="term" value="F:glycosyltransferase activity"/>
    <property type="evidence" value="ECO:0007669"/>
    <property type="project" value="UniProtKB-KW"/>
</dbReference>
<dbReference type="CDD" id="cd03801">
    <property type="entry name" value="GT4_PimA-like"/>
    <property type="match status" value="1"/>
</dbReference>
<evidence type="ECO:0000259" key="4">
    <source>
        <dbReference type="Pfam" id="PF13439"/>
    </source>
</evidence>
<organism evidence="5 6">
    <name type="scientific">Sphingomonas trueperi</name>
    <dbReference type="NCBI Taxonomy" id="53317"/>
    <lineage>
        <taxon>Bacteria</taxon>
        <taxon>Pseudomonadati</taxon>
        <taxon>Pseudomonadota</taxon>
        <taxon>Alphaproteobacteria</taxon>
        <taxon>Sphingomonadales</taxon>
        <taxon>Sphingomonadaceae</taxon>
        <taxon>Sphingomonas</taxon>
    </lineage>
</organism>
<comment type="caution">
    <text evidence="5">The sequence shown here is derived from an EMBL/GenBank/DDBJ whole genome shotgun (WGS) entry which is preliminary data.</text>
</comment>
<evidence type="ECO:0000256" key="2">
    <source>
        <dbReference type="ARBA" id="ARBA00022679"/>
    </source>
</evidence>
<feature type="domain" description="Glycosyl transferase family 1" evidence="3">
    <location>
        <begin position="211"/>
        <end position="349"/>
    </location>
</feature>
<accession>A0A7X5XXQ8</accession>
<keyword evidence="1" id="KW-0328">Glycosyltransferase</keyword>
<evidence type="ECO:0000313" key="6">
    <source>
        <dbReference type="Proteomes" id="UP000531251"/>
    </source>
</evidence>
<evidence type="ECO:0000313" key="5">
    <source>
        <dbReference type="EMBL" id="NJB96955.1"/>
    </source>
</evidence>
<dbReference type="InterPro" id="IPR001296">
    <property type="entry name" value="Glyco_trans_1"/>
</dbReference>
<gene>
    <name evidence="5" type="ORF">GGR89_001261</name>
</gene>
<dbReference type="Pfam" id="PF13439">
    <property type="entry name" value="Glyco_transf_4"/>
    <property type="match status" value="1"/>
</dbReference>
<dbReference type="Gene3D" id="3.40.50.2000">
    <property type="entry name" value="Glycogen Phosphorylase B"/>
    <property type="match status" value="2"/>
</dbReference>